<sequence length="113" mass="12570">MLPDTAHSFTVQDATVPFFTYEAQGTSYIYFDTSACIPPEPMINAMLALELLDSVTKKVVMINHRSPVGLLAKVEKFYDIETTQLEEGKLQLIFSYKEGVSDQADLSQKQCAG</sequence>
<evidence type="ECO:0008006" key="3">
    <source>
        <dbReference type="Google" id="ProtNLM"/>
    </source>
</evidence>
<name>A0A2D3WHP7_9BACT</name>
<dbReference type="AlphaFoldDB" id="A0A2D3WHP7"/>
<protein>
    <recommendedName>
        <fullName evidence="3">DUF2249 domain-containing protein</fullName>
    </recommendedName>
</protein>
<evidence type="ECO:0000313" key="1">
    <source>
        <dbReference type="EMBL" id="DAB37244.1"/>
    </source>
</evidence>
<dbReference type="Proteomes" id="UP000231638">
    <property type="component" value="Unassembled WGS sequence"/>
</dbReference>
<dbReference type="RefSeq" id="WP_041963333.1">
    <property type="nucleotide sequence ID" value="NZ_CAXYUJ010000035.1"/>
</dbReference>
<proteinExistence type="predicted"/>
<accession>A0A2D3WHP7</accession>
<reference evidence="1 2" key="1">
    <citation type="journal article" date="2017" name="Front. Microbiol.">
        <title>Comparative Genomic Analysis of the Class Epsilonproteobacteria and Proposed Reclassification to Epsilonbacteraeota (phyl. nov.).</title>
        <authorList>
            <person name="Waite D.W."/>
            <person name="Vanwonterghem I."/>
            <person name="Rinke C."/>
            <person name="Parks D.H."/>
            <person name="Zhang Y."/>
            <person name="Takai K."/>
            <person name="Sievert S.M."/>
            <person name="Simon J."/>
            <person name="Campbell B.J."/>
            <person name="Hanson T.E."/>
            <person name="Woyke T."/>
            <person name="Klotz M.G."/>
            <person name="Hugenholtz P."/>
        </authorList>
    </citation>
    <scope>NUCLEOTIDE SEQUENCE [LARGE SCALE GENOMIC DNA]</scope>
    <source>
        <strain evidence="1">UBA11420</strain>
    </source>
</reference>
<gene>
    <name evidence="1" type="ORF">CFH80_00590</name>
</gene>
<comment type="caution">
    <text evidence="1">The sequence shown here is derived from an EMBL/GenBank/DDBJ whole genome shotgun (WGS) entry which is preliminary data.</text>
</comment>
<dbReference type="STRING" id="366522.GCA_001548055_01025"/>
<evidence type="ECO:0000313" key="2">
    <source>
        <dbReference type="Proteomes" id="UP000231638"/>
    </source>
</evidence>
<organism evidence="1 2">
    <name type="scientific">Sulfurospirillum cavolei</name>
    <dbReference type="NCBI Taxonomy" id="366522"/>
    <lineage>
        <taxon>Bacteria</taxon>
        <taxon>Pseudomonadati</taxon>
        <taxon>Campylobacterota</taxon>
        <taxon>Epsilonproteobacteria</taxon>
        <taxon>Campylobacterales</taxon>
        <taxon>Sulfurospirillaceae</taxon>
        <taxon>Sulfurospirillum</taxon>
    </lineage>
</organism>
<dbReference type="EMBL" id="DLUG01000020">
    <property type="protein sequence ID" value="DAB37244.1"/>
    <property type="molecule type" value="Genomic_DNA"/>
</dbReference>